<dbReference type="Pfam" id="PF12730">
    <property type="entry name" value="ABC2_membrane_4"/>
    <property type="match status" value="1"/>
</dbReference>
<sequence length="739" mass="85659">MKNYISNLKIGLKGEHLKKKGTGIYTVSLIIGALGPILFFIGSFFVKEKNNPLPYNHYTNIIYETIVPFASFLFPLIIIIHASKIAQLDHKNGGWQLMETQPLQKLSIYFSKFIVLLTANLIAIASLFLSGLILAFIQTFFIELPEVANTSIEIQNLLNLFTRIFIASTFLTAFQYFLSVLLSNFTWSLLIGFFLLVTNSILSAFNLTPDWHPIDIINRVGTYKEGSEIGNWFLFTETISLILTILTLTIGFVWYKNKGLINAFFKTKKRIALSILTLLIFFFIAAFTLQSNQYQPLKKTVIAGEIESKNTFKIAYLIHPMINDTIVTFPIVNNRFHVTIDKPLPLDNYKIVVDKSIPVDLLLSNNDSVYCTIKVYNNNLKTTYTGTRLAENQYATNPLSNWSMVGYQLQQNTFIDKPELFFEDVYDEWEEKYNEADFFKTRDNYIPKADFINREKKLICIKYLNFVNQFLDKRKALYPNEKTELTADIKKIKAKISLQEESLISNAEYLNYLKYEICKNDKRDIDSKTKEIENIIRLKKSNFKNRLLYYNLNDNLEEASSSLERNQLVNNYASYIKDNRLHANLIEQFKTFERLGKGNLAREIQTESIDGKKVLLSDYKGKFVVVDIWATWCGPCKFQSPYYEKMAIKYKKENIAFLGISTDRNKADWFLEAKNKSKSITHLWATDMENFSKDYNINSIPRFVLIDPDGNIYNARMPFPSDKSFEMVLRKALNLEDLD</sequence>
<feature type="transmembrane region" description="Helical" evidence="5">
    <location>
        <begin position="185"/>
        <end position="205"/>
    </location>
</feature>
<dbReference type="InterPro" id="IPR036249">
    <property type="entry name" value="Thioredoxin-like_sf"/>
</dbReference>
<dbReference type="PROSITE" id="PS00194">
    <property type="entry name" value="THIOREDOXIN_1"/>
    <property type="match status" value="1"/>
</dbReference>
<evidence type="ECO:0000256" key="3">
    <source>
        <dbReference type="ARBA" id="ARBA00023157"/>
    </source>
</evidence>
<dbReference type="InterPro" id="IPR013740">
    <property type="entry name" value="Redoxin"/>
</dbReference>
<feature type="transmembrane region" description="Helical" evidence="5">
    <location>
        <begin position="157"/>
        <end position="178"/>
    </location>
</feature>
<feature type="transmembrane region" description="Helical" evidence="5">
    <location>
        <begin position="113"/>
        <end position="137"/>
    </location>
</feature>
<evidence type="ECO:0000256" key="4">
    <source>
        <dbReference type="ARBA" id="ARBA00023284"/>
    </source>
</evidence>
<dbReference type="CDD" id="cd21809">
    <property type="entry name" value="ABC-2_lan_permease-like"/>
    <property type="match status" value="1"/>
</dbReference>
<dbReference type="Gene3D" id="3.40.30.10">
    <property type="entry name" value="Glutaredoxin"/>
    <property type="match status" value="1"/>
</dbReference>
<dbReference type="InterPro" id="IPR017937">
    <property type="entry name" value="Thioredoxin_CS"/>
</dbReference>
<evidence type="ECO:0000313" key="8">
    <source>
        <dbReference type="Proteomes" id="UP001597534"/>
    </source>
</evidence>
<evidence type="ECO:0000259" key="6">
    <source>
        <dbReference type="PROSITE" id="PS51352"/>
    </source>
</evidence>
<comment type="subcellular location">
    <subcellularLocation>
        <location evidence="1">Cell envelope</location>
    </subcellularLocation>
</comment>
<dbReference type="InterPro" id="IPR050553">
    <property type="entry name" value="Thioredoxin_ResA/DsbE_sf"/>
</dbReference>
<dbReference type="Proteomes" id="UP001597534">
    <property type="component" value="Unassembled WGS sequence"/>
</dbReference>
<feature type="domain" description="Thioredoxin" evidence="6">
    <location>
        <begin position="595"/>
        <end position="737"/>
    </location>
</feature>
<feature type="transmembrane region" description="Helical" evidence="5">
    <location>
        <begin position="61"/>
        <end position="82"/>
    </location>
</feature>
<dbReference type="RefSeq" id="WP_379812409.1">
    <property type="nucleotide sequence ID" value="NZ_JBHUPC010000017.1"/>
</dbReference>
<keyword evidence="5" id="KW-0472">Membrane</keyword>
<organism evidence="7 8">
    <name type="scientific">Flavobacterium chuncheonense</name>
    <dbReference type="NCBI Taxonomy" id="2026653"/>
    <lineage>
        <taxon>Bacteria</taxon>
        <taxon>Pseudomonadati</taxon>
        <taxon>Bacteroidota</taxon>
        <taxon>Flavobacteriia</taxon>
        <taxon>Flavobacteriales</taxon>
        <taxon>Flavobacteriaceae</taxon>
        <taxon>Flavobacterium</taxon>
    </lineage>
</organism>
<keyword evidence="3" id="KW-1015">Disulfide bond</keyword>
<dbReference type="EMBL" id="JBHUPC010000017">
    <property type="protein sequence ID" value="MFD2892698.1"/>
    <property type="molecule type" value="Genomic_DNA"/>
</dbReference>
<proteinExistence type="predicted"/>
<keyword evidence="8" id="KW-1185">Reference proteome</keyword>
<reference evidence="8" key="1">
    <citation type="journal article" date="2019" name="Int. J. Syst. Evol. Microbiol.">
        <title>The Global Catalogue of Microorganisms (GCM) 10K type strain sequencing project: providing services to taxonomists for standard genome sequencing and annotation.</title>
        <authorList>
            <consortium name="The Broad Institute Genomics Platform"/>
            <consortium name="The Broad Institute Genome Sequencing Center for Infectious Disease"/>
            <person name="Wu L."/>
            <person name="Ma J."/>
        </authorList>
    </citation>
    <scope>NUCLEOTIDE SEQUENCE [LARGE SCALE GENOMIC DNA]</scope>
    <source>
        <strain evidence="8">KCTC 22671</strain>
    </source>
</reference>
<feature type="transmembrane region" description="Helical" evidence="5">
    <location>
        <begin position="271"/>
        <end position="289"/>
    </location>
</feature>
<dbReference type="PROSITE" id="PS51352">
    <property type="entry name" value="THIOREDOXIN_2"/>
    <property type="match status" value="1"/>
</dbReference>
<keyword evidence="4" id="KW-0676">Redox-active center</keyword>
<dbReference type="Pfam" id="PF08534">
    <property type="entry name" value="Redoxin"/>
    <property type="match status" value="1"/>
</dbReference>
<comment type="caution">
    <text evidence="7">The sequence shown here is derived from an EMBL/GenBank/DDBJ whole genome shotgun (WGS) entry which is preliminary data.</text>
</comment>
<name>A0ABW5YNY1_9FLAO</name>
<accession>A0ABW5YNY1</accession>
<feature type="transmembrane region" description="Helical" evidence="5">
    <location>
        <begin position="232"/>
        <end position="255"/>
    </location>
</feature>
<keyword evidence="5" id="KW-0812">Transmembrane</keyword>
<gene>
    <name evidence="7" type="ORF">ACFS5J_11820</name>
</gene>
<feature type="transmembrane region" description="Helical" evidence="5">
    <location>
        <begin position="21"/>
        <end position="41"/>
    </location>
</feature>
<keyword evidence="2" id="KW-0201">Cytochrome c-type biogenesis</keyword>
<dbReference type="PANTHER" id="PTHR42852:SF6">
    <property type="entry name" value="THIOL:DISULFIDE INTERCHANGE PROTEIN DSBE"/>
    <property type="match status" value="1"/>
</dbReference>
<evidence type="ECO:0000313" key="7">
    <source>
        <dbReference type="EMBL" id="MFD2892698.1"/>
    </source>
</evidence>
<dbReference type="PANTHER" id="PTHR42852">
    <property type="entry name" value="THIOL:DISULFIDE INTERCHANGE PROTEIN DSBE"/>
    <property type="match status" value="1"/>
</dbReference>
<keyword evidence="5" id="KW-1133">Transmembrane helix</keyword>
<evidence type="ECO:0000256" key="2">
    <source>
        <dbReference type="ARBA" id="ARBA00022748"/>
    </source>
</evidence>
<dbReference type="InterPro" id="IPR013766">
    <property type="entry name" value="Thioredoxin_domain"/>
</dbReference>
<dbReference type="SUPFAM" id="SSF52833">
    <property type="entry name" value="Thioredoxin-like"/>
    <property type="match status" value="1"/>
</dbReference>
<dbReference type="CDD" id="cd02966">
    <property type="entry name" value="TlpA_like_family"/>
    <property type="match status" value="1"/>
</dbReference>
<evidence type="ECO:0000256" key="1">
    <source>
        <dbReference type="ARBA" id="ARBA00004196"/>
    </source>
</evidence>
<evidence type="ECO:0000256" key="5">
    <source>
        <dbReference type="SAM" id="Phobius"/>
    </source>
</evidence>
<protein>
    <submittedName>
        <fullName evidence="7">Redoxin family protein</fullName>
    </submittedName>
</protein>